<dbReference type="Proteomes" id="UP001519331">
    <property type="component" value="Unassembled WGS sequence"/>
</dbReference>
<proteinExistence type="predicted"/>
<keyword evidence="2" id="KW-1185">Reference proteome</keyword>
<reference evidence="1 2" key="1">
    <citation type="submission" date="2021-03" db="EMBL/GenBank/DDBJ databases">
        <title>Sequencing the genomes of 1000 actinobacteria strains.</title>
        <authorList>
            <person name="Klenk H.-P."/>
        </authorList>
    </citation>
    <scope>NUCLEOTIDE SEQUENCE [LARGE SCALE GENOMIC DNA]</scope>
    <source>
        <strain evidence="1 2">DSM 12544</strain>
    </source>
</reference>
<organism evidence="1 2">
    <name type="scientific">Nesterenkonia lacusekhoensis</name>
    <dbReference type="NCBI Taxonomy" id="150832"/>
    <lineage>
        <taxon>Bacteria</taxon>
        <taxon>Bacillati</taxon>
        <taxon>Actinomycetota</taxon>
        <taxon>Actinomycetes</taxon>
        <taxon>Micrococcales</taxon>
        <taxon>Micrococcaceae</taxon>
        <taxon>Nesterenkonia</taxon>
    </lineage>
</organism>
<gene>
    <name evidence="1" type="ORF">JOF45_000419</name>
</gene>
<dbReference type="RefSeq" id="WP_210047571.1">
    <property type="nucleotide sequence ID" value="NZ_JAGINX010000001.1"/>
</dbReference>
<protein>
    <submittedName>
        <fullName evidence="1">Uncharacterized protein</fullName>
    </submittedName>
</protein>
<dbReference type="EMBL" id="JAGINX010000001">
    <property type="protein sequence ID" value="MBP2317400.1"/>
    <property type="molecule type" value="Genomic_DNA"/>
</dbReference>
<accession>A0ABS4SYX9</accession>
<sequence length="149" mass="15951">MSVPNPLEAIAALISDPAVNVAQGSAPLSMPPALSDFPYVVIWSDLPTRFSGGGFDEPSLSDRPDAFSATVRLTYAATSAASLFWLVNRVRPSLEDAELVIDGYQIGRLRPRSLFPSEIDRTITLEGGISPVYAVDEVELVGTRAKEAS</sequence>
<evidence type="ECO:0000313" key="2">
    <source>
        <dbReference type="Proteomes" id="UP001519331"/>
    </source>
</evidence>
<name>A0ABS4SYX9_9MICC</name>
<comment type="caution">
    <text evidence="1">The sequence shown here is derived from an EMBL/GenBank/DDBJ whole genome shotgun (WGS) entry which is preliminary data.</text>
</comment>
<evidence type="ECO:0000313" key="1">
    <source>
        <dbReference type="EMBL" id="MBP2317400.1"/>
    </source>
</evidence>